<dbReference type="Proteomes" id="UP001154282">
    <property type="component" value="Unassembled WGS sequence"/>
</dbReference>
<evidence type="ECO:0000313" key="1">
    <source>
        <dbReference type="EMBL" id="CAI0433738.1"/>
    </source>
</evidence>
<dbReference type="PANTHER" id="PTHR36802:SF1">
    <property type="entry name" value="OS02G0815400 PROTEIN"/>
    <property type="match status" value="1"/>
</dbReference>
<comment type="caution">
    <text evidence="1">The sequence shown here is derived from an EMBL/GenBank/DDBJ whole genome shotgun (WGS) entry which is preliminary data.</text>
</comment>
<reference evidence="1" key="1">
    <citation type="submission" date="2022-08" db="EMBL/GenBank/DDBJ databases">
        <authorList>
            <person name="Gutierrez-Valencia J."/>
        </authorList>
    </citation>
    <scope>NUCLEOTIDE SEQUENCE</scope>
</reference>
<sequence length="336" mass="36550">MTSCSFRLHPLPSAISLSIPRHFLRNPNLLASPFPSPKLRSLLKSKPPTTPLLALTESSEDSPQSLGSSIQSLLQQLSDCFDLPSDYFRKLPNDLRLDLNDAAFDLSNGPVIDESLETYAIVSSPTVGHYSQCGQELGELLLNLSRAWEQGDTSTSRTLASKFPFMESNLTGKAKSGKQTYDSELRIAQTMITTGKSLVAIPIDETTDKEPMTDTKVFKFGDLQVAITSEKANIGAIIGAVFGILSWQLGRGVQSIPESSLQYANDNALLLAKDLLNAVSKRSTTCALLLVNSFVSFYHLGTCGFGMAAEVRGQVMLHFRMHTSVLLLTMLIVSTA</sequence>
<dbReference type="PANTHER" id="PTHR36802">
    <property type="entry name" value="OS02G0815400 PROTEIN"/>
    <property type="match status" value="1"/>
</dbReference>
<protein>
    <submittedName>
        <fullName evidence="1">Uncharacterized protein</fullName>
    </submittedName>
</protein>
<evidence type="ECO:0000313" key="2">
    <source>
        <dbReference type="Proteomes" id="UP001154282"/>
    </source>
</evidence>
<name>A0AAV0LKV6_9ROSI</name>
<gene>
    <name evidence="1" type="ORF">LITE_LOCUS24014</name>
</gene>
<keyword evidence="2" id="KW-1185">Reference proteome</keyword>
<dbReference type="AlphaFoldDB" id="A0AAV0LKV6"/>
<proteinExistence type="predicted"/>
<dbReference type="EMBL" id="CAMGYJ010000006">
    <property type="protein sequence ID" value="CAI0433738.1"/>
    <property type="molecule type" value="Genomic_DNA"/>
</dbReference>
<accession>A0AAV0LKV6</accession>
<dbReference type="GO" id="GO:0009507">
    <property type="term" value="C:chloroplast"/>
    <property type="evidence" value="ECO:0007669"/>
    <property type="project" value="TreeGrafter"/>
</dbReference>
<organism evidence="1 2">
    <name type="scientific">Linum tenue</name>
    <dbReference type="NCBI Taxonomy" id="586396"/>
    <lineage>
        <taxon>Eukaryota</taxon>
        <taxon>Viridiplantae</taxon>
        <taxon>Streptophyta</taxon>
        <taxon>Embryophyta</taxon>
        <taxon>Tracheophyta</taxon>
        <taxon>Spermatophyta</taxon>
        <taxon>Magnoliopsida</taxon>
        <taxon>eudicotyledons</taxon>
        <taxon>Gunneridae</taxon>
        <taxon>Pentapetalae</taxon>
        <taxon>rosids</taxon>
        <taxon>fabids</taxon>
        <taxon>Malpighiales</taxon>
        <taxon>Linaceae</taxon>
        <taxon>Linum</taxon>
    </lineage>
</organism>